<dbReference type="InterPro" id="IPR050767">
    <property type="entry name" value="Sel1_AlgK"/>
</dbReference>
<proteinExistence type="predicted"/>
<dbReference type="SMART" id="SM00671">
    <property type="entry name" value="SEL1"/>
    <property type="match status" value="4"/>
</dbReference>
<evidence type="ECO:0000313" key="2">
    <source>
        <dbReference type="Proteomes" id="UP001046350"/>
    </source>
</evidence>
<evidence type="ECO:0000313" key="1">
    <source>
        <dbReference type="EMBL" id="QXH49194.1"/>
    </source>
</evidence>
<reference evidence="1" key="1">
    <citation type="journal article" date="2021" name="Microorganisms">
        <title>The Ever-Expanding Pseudomonas Genus: Description of 43 New Species and Partition of the Pseudomonas putida Group.</title>
        <authorList>
            <person name="Girard L."/>
            <person name="Lood C."/>
            <person name="Hofte M."/>
            <person name="Vandamme P."/>
            <person name="Rokni-Zadeh H."/>
            <person name="van Noort V."/>
            <person name="Lavigne R."/>
            <person name="De Mot R."/>
        </authorList>
    </citation>
    <scope>NUCLEOTIDE SEQUENCE</scope>
    <source>
        <strain evidence="1">COW40</strain>
    </source>
</reference>
<organism evidence="1 2">
    <name type="scientific">Pseudomonas fakonensis</name>
    <dbReference type="NCBI Taxonomy" id="2842355"/>
    <lineage>
        <taxon>Bacteria</taxon>
        <taxon>Pseudomonadati</taxon>
        <taxon>Pseudomonadota</taxon>
        <taxon>Gammaproteobacteria</taxon>
        <taxon>Pseudomonadales</taxon>
        <taxon>Pseudomonadaceae</taxon>
        <taxon>Pseudomonas</taxon>
    </lineage>
</organism>
<dbReference type="PANTHER" id="PTHR11102">
    <property type="entry name" value="SEL-1-LIKE PROTEIN"/>
    <property type="match status" value="1"/>
</dbReference>
<keyword evidence="2" id="KW-1185">Reference proteome</keyword>
<sequence length="329" mass="36929">MRSPHIQNAHPIASFLAAALTTLLLPVAWSDEQGTAIVANAKILYNQRVPAIPQLRAAAELGDPESQFYLAESLSQPLFTMSKEAYAWYEKSANQGDLYAMYRLAYQDNEICKIMQNCIAPERAPSDWKKQLISSAKEKARLGDGEAMSILYFITNDLMWLEKAAEAGDSNAQWLLANRYSEGRGFFIIPSNRKKAEERLLKLAAENGSPKAQIAYAGLLAERGDNEVGAKWYLAAVNQSYITALSSYAYMFELGGFYDFPKNPIKAYSFHLIVSSLETKDQLHVETEARLKSLKKYLSPQDLETAKSFADDWIKSHPPLSLYRMKLGM</sequence>
<dbReference type="InterPro" id="IPR006597">
    <property type="entry name" value="Sel1-like"/>
</dbReference>
<dbReference type="EMBL" id="CP077076">
    <property type="protein sequence ID" value="QXH49194.1"/>
    <property type="molecule type" value="Genomic_DNA"/>
</dbReference>
<name>A0ABX8MY48_9PSED</name>
<gene>
    <name evidence="1" type="ORF">KSS94_14655</name>
</gene>
<protein>
    <submittedName>
        <fullName evidence="1">Sel1 repeat family protein</fullName>
    </submittedName>
</protein>
<dbReference type="PANTHER" id="PTHR11102:SF160">
    <property type="entry name" value="ERAD-ASSOCIATED E3 UBIQUITIN-PROTEIN LIGASE COMPONENT HRD3"/>
    <property type="match status" value="1"/>
</dbReference>
<dbReference type="Proteomes" id="UP001046350">
    <property type="component" value="Chromosome"/>
</dbReference>
<dbReference type="RefSeq" id="WP_217838818.1">
    <property type="nucleotide sequence ID" value="NZ_CP077076.1"/>
</dbReference>
<accession>A0ABX8MY48</accession>